<keyword evidence="12" id="KW-1185">Reference proteome</keyword>
<dbReference type="KEGG" id="cdeu:CNBG_5608"/>
<dbReference type="OMA" id="ADGYCGC"/>
<feature type="transmembrane region" description="Helical" evidence="10">
    <location>
        <begin position="328"/>
        <end position="346"/>
    </location>
</feature>
<reference evidence="11 12" key="2">
    <citation type="journal article" date="2018" name="Proc. Natl. Acad. Sci.">
        <title>RNAi is a critical determinant of centromere evolution in closely related fungi.</title>
        <authorList>
            <person name="Yadav V."/>
            <person name="Sun S."/>
            <person name="Billmyre R.B."/>
            <person name="Thimmappa B.C."/>
            <person name="Shea T."/>
            <person name="Lintner R."/>
            <person name="Bakkeren G."/>
            <person name="Cuomo C.A."/>
            <person name="Heitman J."/>
            <person name="Sanyal K."/>
        </authorList>
    </citation>
    <scope>NUCLEOTIDE SEQUENCE [LARGE SCALE GENOMIC DNA]</scope>
    <source>
        <strain evidence="11 12">R265</strain>
    </source>
</reference>
<feature type="compositionally biased region" description="Basic residues" evidence="9">
    <location>
        <begin position="10"/>
        <end position="26"/>
    </location>
</feature>
<dbReference type="GeneID" id="88181746"/>
<feature type="transmembrane region" description="Helical" evidence="10">
    <location>
        <begin position="358"/>
        <end position="376"/>
    </location>
</feature>
<dbReference type="PANTHER" id="PTHR28259">
    <property type="entry name" value="FLUORIDE EXPORT PROTEIN 1-RELATED"/>
    <property type="match status" value="1"/>
</dbReference>
<evidence type="ECO:0000256" key="6">
    <source>
        <dbReference type="ARBA" id="ARBA00023136"/>
    </source>
</evidence>
<comment type="subcellular location">
    <subcellularLocation>
        <location evidence="2">Cell membrane</location>
        <topology evidence="2">Multi-pass membrane protein</topology>
    </subcellularLocation>
</comment>
<name>A0A095CHC9_CRYD2</name>
<dbReference type="HOGENOM" id="CLU_030507_1_0_1"/>
<protein>
    <submittedName>
        <fullName evidence="11">Uncharacterized protein</fullName>
    </submittedName>
</protein>
<evidence type="ECO:0000313" key="11">
    <source>
        <dbReference type="EMBL" id="KGB79770.1"/>
    </source>
</evidence>
<dbReference type="GO" id="GO:1903425">
    <property type="term" value="F:fluoride transmembrane transporter activity"/>
    <property type="evidence" value="ECO:0007669"/>
    <property type="project" value="TreeGrafter"/>
</dbReference>
<dbReference type="PANTHER" id="PTHR28259:SF1">
    <property type="entry name" value="FLUORIDE EXPORT PROTEIN 1-RELATED"/>
    <property type="match status" value="1"/>
</dbReference>
<evidence type="ECO:0000256" key="9">
    <source>
        <dbReference type="SAM" id="MobiDB-lite"/>
    </source>
</evidence>
<keyword evidence="3" id="KW-1003">Cell membrane</keyword>
<comment type="similarity">
    <text evidence="7">Belongs to the fluoride channel Fluc/FEX (TC 1.A.43) family.</text>
</comment>
<evidence type="ECO:0000256" key="8">
    <source>
        <dbReference type="ARBA" id="ARBA00035585"/>
    </source>
</evidence>
<evidence type="ECO:0000256" key="7">
    <source>
        <dbReference type="ARBA" id="ARBA00035120"/>
    </source>
</evidence>
<dbReference type="RefSeq" id="XP_062885426.1">
    <property type="nucleotide sequence ID" value="XM_063029471.1"/>
</dbReference>
<dbReference type="OrthoDB" id="409792at2759"/>
<evidence type="ECO:0000256" key="3">
    <source>
        <dbReference type="ARBA" id="ARBA00022475"/>
    </source>
</evidence>
<dbReference type="Proteomes" id="UP000029445">
    <property type="component" value="Chromosome 9"/>
</dbReference>
<evidence type="ECO:0000256" key="1">
    <source>
        <dbReference type="ARBA" id="ARBA00002598"/>
    </source>
</evidence>
<dbReference type="STRING" id="294750.A0A095CHC9"/>
<organism evidence="11 12">
    <name type="scientific">Cryptococcus deuterogattii (strain R265)</name>
    <name type="common">Cryptococcus gattii VGII (strain R265)</name>
    <dbReference type="NCBI Taxonomy" id="294750"/>
    <lineage>
        <taxon>Eukaryota</taxon>
        <taxon>Fungi</taxon>
        <taxon>Dikarya</taxon>
        <taxon>Basidiomycota</taxon>
        <taxon>Agaricomycotina</taxon>
        <taxon>Tremellomycetes</taxon>
        <taxon>Tremellales</taxon>
        <taxon>Cryptococcaceae</taxon>
        <taxon>Cryptococcus</taxon>
        <taxon>Cryptococcus gattii species complex</taxon>
    </lineage>
</organism>
<dbReference type="VEuPathDB" id="FungiDB:CNBG_5608"/>
<evidence type="ECO:0000256" key="5">
    <source>
        <dbReference type="ARBA" id="ARBA00022989"/>
    </source>
</evidence>
<keyword evidence="6 10" id="KW-0472">Membrane</keyword>
<evidence type="ECO:0000256" key="4">
    <source>
        <dbReference type="ARBA" id="ARBA00022692"/>
    </source>
</evidence>
<comment type="function">
    <text evidence="1">Fluoride channel required for the rapid expulsion of cytoplasmic fluoride.</text>
</comment>
<sequence length="391" mass="42749">MTSNIDIHHTHPLAKQRSQRHQRNRSRSSISADPEEYIPSRPPSPPGPNANAPPPSERVTHLRLSAHYAVLVLSSMLGCVARLGLNSLGTYDGQVIYALAWSQGVGSGVMGLALSMKNEITVLYPPIYTFLTTGIAGCVTTFSSWMLEGYLSFSNFDHYNRKGLHDTVDGVAYSLSTFAIALSCLHFGEHFGSALPKFPWYNKAFARATESEEKEKSSDPNLLPHTPILDIFAILTAFLAYLIALLLYFLAPHSWRHDVVFPLLMSPPGAILRFALSNINVRYPFINRFPLGTFISNMVATLLVAGTFAAQRRPSVVNAGDVRCNALYAIQQGFCGCLSTVSTFVVEAKAIEGWRWKWVYVGISVVLGQVFVLAIVGGTGWSEGYVGACAG</sequence>
<dbReference type="InterPro" id="IPR003691">
    <property type="entry name" value="FluC"/>
</dbReference>
<accession>A0A095CHC9</accession>
<dbReference type="GO" id="GO:0005886">
    <property type="term" value="C:plasma membrane"/>
    <property type="evidence" value="ECO:0007669"/>
    <property type="project" value="UniProtKB-SubCell"/>
</dbReference>
<proteinExistence type="inferred from homology"/>
<feature type="transmembrane region" description="Helical" evidence="10">
    <location>
        <begin position="231"/>
        <end position="251"/>
    </location>
</feature>
<keyword evidence="4 10" id="KW-0812">Transmembrane</keyword>
<feature type="region of interest" description="Disordered" evidence="9">
    <location>
        <begin position="1"/>
        <end position="57"/>
    </location>
</feature>
<evidence type="ECO:0000256" key="2">
    <source>
        <dbReference type="ARBA" id="ARBA00004651"/>
    </source>
</evidence>
<feature type="transmembrane region" description="Helical" evidence="10">
    <location>
        <begin position="127"/>
        <end position="147"/>
    </location>
</feature>
<comment type="catalytic activity">
    <reaction evidence="8">
        <text>fluoride(in) = fluoride(out)</text>
        <dbReference type="Rhea" id="RHEA:76159"/>
        <dbReference type="ChEBI" id="CHEBI:17051"/>
    </reaction>
    <physiologicalReaction direction="left-to-right" evidence="8">
        <dbReference type="Rhea" id="RHEA:76160"/>
    </physiologicalReaction>
</comment>
<evidence type="ECO:0000256" key="10">
    <source>
        <dbReference type="SAM" id="Phobius"/>
    </source>
</evidence>
<feature type="transmembrane region" description="Helical" evidence="10">
    <location>
        <begin position="95"/>
        <end position="115"/>
    </location>
</feature>
<dbReference type="Pfam" id="PF02537">
    <property type="entry name" value="CRCB"/>
    <property type="match status" value="2"/>
</dbReference>
<feature type="transmembrane region" description="Helical" evidence="10">
    <location>
        <begin position="66"/>
        <end position="83"/>
    </location>
</feature>
<dbReference type="AlphaFoldDB" id="A0A095CHC9"/>
<evidence type="ECO:0000313" key="12">
    <source>
        <dbReference type="Proteomes" id="UP000029445"/>
    </source>
</evidence>
<reference evidence="11 12" key="1">
    <citation type="journal article" date="2011" name="MBio">
        <title>Genome variation in Cryptococcus gattii, an emerging pathogen of immunocompetent hosts.</title>
        <authorList>
            <person name="D'Souza C.A."/>
            <person name="Kronstad J.W."/>
            <person name="Taylor G."/>
            <person name="Warren R."/>
            <person name="Yuen M."/>
            <person name="Hu G."/>
            <person name="Jung W.H."/>
            <person name="Sham A."/>
            <person name="Kidd S.E."/>
            <person name="Tangen K."/>
            <person name="Lee N."/>
            <person name="Zeilmaker T."/>
            <person name="Sawkins J."/>
            <person name="McVicker G."/>
            <person name="Shah S."/>
            <person name="Gnerre S."/>
            <person name="Griggs A."/>
            <person name="Zeng Q."/>
            <person name="Bartlett K."/>
            <person name="Li W."/>
            <person name="Wang X."/>
            <person name="Heitman J."/>
            <person name="Stajich J.E."/>
            <person name="Fraser J.A."/>
            <person name="Meyer W."/>
            <person name="Carter D."/>
            <person name="Schein J."/>
            <person name="Krzywinski M."/>
            <person name="Kwon-Chung K.J."/>
            <person name="Varma A."/>
            <person name="Wang J."/>
            <person name="Brunham R."/>
            <person name="Fyfe M."/>
            <person name="Ouellette B.F."/>
            <person name="Siddiqui A."/>
            <person name="Marra M."/>
            <person name="Jones S."/>
            <person name="Holt R."/>
            <person name="Birren B.W."/>
            <person name="Galagan J.E."/>
            <person name="Cuomo C.A."/>
        </authorList>
    </citation>
    <scope>NUCLEOTIDE SEQUENCE [LARGE SCALE GENOMIC DNA]</scope>
    <source>
        <strain evidence="11 12">R265</strain>
    </source>
</reference>
<feature type="compositionally biased region" description="Pro residues" evidence="9">
    <location>
        <begin position="40"/>
        <end position="56"/>
    </location>
</feature>
<keyword evidence="5 10" id="KW-1133">Transmembrane helix</keyword>
<feature type="transmembrane region" description="Helical" evidence="10">
    <location>
        <begin position="288"/>
        <end position="308"/>
    </location>
</feature>
<dbReference type="EMBL" id="CP025767">
    <property type="protein sequence ID" value="KGB79770.1"/>
    <property type="molecule type" value="Genomic_DNA"/>
</dbReference>
<gene>
    <name evidence="11" type="ORF">CNBG_5608</name>
</gene>